<dbReference type="Proteomes" id="UP001333110">
    <property type="component" value="Unassembled WGS sequence"/>
</dbReference>
<dbReference type="EMBL" id="JAUNZN010000001">
    <property type="protein sequence ID" value="KAK4832894.1"/>
    <property type="molecule type" value="Genomic_DNA"/>
</dbReference>
<evidence type="ECO:0000313" key="3">
    <source>
        <dbReference type="Proteomes" id="UP001333110"/>
    </source>
</evidence>
<evidence type="ECO:0000313" key="2">
    <source>
        <dbReference type="EMBL" id="KAK4832894.1"/>
    </source>
</evidence>
<feature type="compositionally biased region" description="Polar residues" evidence="1">
    <location>
        <begin position="93"/>
        <end position="103"/>
    </location>
</feature>
<feature type="compositionally biased region" description="Polar residues" evidence="1">
    <location>
        <begin position="122"/>
        <end position="131"/>
    </location>
</feature>
<reference evidence="2 3" key="1">
    <citation type="journal article" date="2023" name="J. Hered.">
        <title>Chromosome-level genome of the wood stork (Mycteria americana) provides insight into avian chromosome evolution.</title>
        <authorList>
            <person name="Flamio R. Jr."/>
            <person name="Ramstad K.M."/>
        </authorList>
    </citation>
    <scope>NUCLEOTIDE SEQUENCE [LARGE SCALE GENOMIC DNA]</scope>
    <source>
        <strain evidence="2">JAX WOST 10</strain>
    </source>
</reference>
<protein>
    <submittedName>
        <fullName evidence="2">Uncharacterized protein</fullName>
    </submittedName>
</protein>
<name>A0AAN7S5J2_MYCAM</name>
<organism evidence="2 3">
    <name type="scientific">Mycteria americana</name>
    <name type="common">Wood stork</name>
    <dbReference type="NCBI Taxonomy" id="33587"/>
    <lineage>
        <taxon>Eukaryota</taxon>
        <taxon>Metazoa</taxon>
        <taxon>Chordata</taxon>
        <taxon>Craniata</taxon>
        <taxon>Vertebrata</taxon>
        <taxon>Euteleostomi</taxon>
        <taxon>Archelosauria</taxon>
        <taxon>Archosauria</taxon>
        <taxon>Dinosauria</taxon>
        <taxon>Saurischia</taxon>
        <taxon>Theropoda</taxon>
        <taxon>Coelurosauria</taxon>
        <taxon>Aves</taxon>
        <taxon>Neognathae</taxon>
        <taxon>Neoaves</taxon>
        <taxon>Aequornithes</taxon>
        <taxon>Ciconiiformes</taxon>
        <taxon>Ciconiidae</taxon>
        <taxon>Mycteria</taxon>
    </lineage>
</organism>
<comment type="caution">
    <text evidence="2">The sequence shown here is derived from an EMBL/GenBank/DDBJ whole genome shotgun (WGS) entry which is preliminary data.</text>
</comment>
<gene>
    <name evidence="2" type="ORF">QYF61_026444</name>
</gene>
<proteinExistence type="predicted"/>
<sequence length="442" mass="49663">MKLRQGEFRLDIRKRFFTERVVAHQNRLPREVVSAPSLSEFKEHLDNTLSHMIKDLSTRSVASFKPYDEQAPLVHMLEPIEELSEEEKDKQKFNQLGISSSATPRKPVKRSSTAVRPAEQRTAITENTSTPKVKREDPGNYQPVSLTSVPGKIVEQILLEDVSKYIEDREFADDTKLSGAVDVLEERDAIQRDLNRLEEWAQVTLMKFKKAKCKVLHLGQDNPPISIQSGTGKTDLLERVQRRATKTVRGLEHLSCEERLRELGLFSLEKRRLWGDPIVAFQNTKGACKKGGGRLLTKDCSDRTRGNGFQLRFTEVDEDDWDISSVEEDFLLMKDDRGQKALTVQKNESNAASVVHAWGLPKTRVPKEEVAWSHSGAEGVLAPCPAGGNENNPLEVTVASRGSKLCPCGTLGQCLSPHAASRDAWLFHVSSWIAWLQGYAIL</sequence>
<keyword evidence="3" id="KW-1185">Reference proteome</keyword>
<feature type="region of interest" description="Disordered" evidence="1">
    <location>
        <begin position="85"/>
        <end position="146"/>
    </location>
</feature>
<dbReference type="AlphaFoldDB" id="A0AAN7S5J2"/>
<accession>A0AAN7S5J2</accession>
<dbReference type="PANTHER" id="PTHR33332">
    <property type="entry name" value="REVERSE TRANSCRIPTASE DOMAIN-CONTAINING PROTEIN"/>
    <property type="match status" value="1"/>
</dbReference>
<evidence type="ECO:0000256" key="1">
    <source>
        <dbReference type="SAM" id="MobiDB-lite"/>
    </source>
</evidence>